<sequence>MATKFGFGYVSKYLVDLRTSLLDRPSPFGPCGQPGQTTFLLSNAGPLFGLSPTGSTRATTTK</sequence>
<name>A0A450XIH6_9GAMM</name>
<evidence type="ECO:0000313" key="1">
    <source>
        <dbReference type="EMBL" id="VFK26693.1"/>
    </source>
</evidence>
<dbReference type="EMBL" id="CAADFP010000038">
    <property type="protein sequence ID" value="VFK26693.1"/>
    <property type="molecule type" value="Genomic_DNA"/>
</dbReference>
<proteinExistence type="predicted"/>
<gene>
    <name evidence="2" type="ORF">BECKLPF1236A_GA0070988_107091</name>
    <name evidence="1" type="ORF">BECKLPF1236C_GA0070990_100382</name>
</gene>
<evidence type="ECO:0000313" key="2">
    <source>
        <dbReference type="EMBL" id="VFK29039.1"/>
    </source>
</evidence>
<dbReference type="AlphaFoldDB" id="A0A450XIH6"/>
<protein>
    <submittedName>
        <fullName evidence="2">Uncharacterized protein</fullName>
    </submittedName>
</protein>
<organism evidence="2">
    <name type="scientific">Candidatus Kentrum sp. LPFa</name>
    <dbReference type="NCBI Taxonomy" id="2126335"/>
    <lineage>
        <taxon>Bacteria</taxon>
        <taxon>Pseudomonadati</taxon>
        <taxon>Pseudomonadota</taxon>
        <taxon>Gammaproteobacteria</taxon>
        <taxon>Candidatus Kentrum</taxon>
    </lineage>
</organism>
<dbReference type="EMBL" id="CAADFM010000709">
    <property type="protein sequence ID" value="VFK29039.1"/>
    <property type="molecule type" value="Genomic_DNA"/>
</dbReference>
<reference evidence="2" key="1">
    <citation type="submission" date="2019-02" db="EMBL/GenBank/DDBJ databases">
        <authorList>
            <person name="Gruber-Vodicka R. H."/>
            <person name="Seah K. B. B."/>
        </authorList>
    </citation>
    <scope>NUCLEOTIDE SEQUENCE</scope>
    <source>
        <strain evidence="2">BECK_S312</strain>
        <strain evidence="1">BECK_S426</strain>
    </source>
</reference>
<accession>A0A450XIH6</accession>